<dbReference type="Pfam" id="PF07947">
    <property type="entry name" value="YhhN"/>
    <property type="match status" value="1"/>
</dbReference>
<keyword evidence="5 6" id="KW-0472">Membrane</keyword>
<evidence type="ECO:0000256" key="5">
    <source>
        <dbReference type="ARBA" id="ARBA00023136"/>
    </source>
</evidence>
<dbReference type="EMBL" id="DVNJ01000002">
    <property type="protein sequence ID" value="HIU62340.1"/>
    <property type="molecule type" value="Genomic_DNA"/>
</dbReference>
<name>A0A9D1MLE7_9FIRM</name>
<dbReference type="Proteomes" id="UP000824145">
    <property type="component" value="Unassembled WGS sequence"/>
</dbReference>
<comment type="caution">
    <text evidence="7">The sequence shown here is derived from an EMBL/GenBank/DDBJ whole genome shotgun (WGS) entry which is preliminary data.</text>
</comment>
<evidence type="ECO:0000256" key="4">
    <source>
        <dbReference type="ARBA" id="ARBA00022989"/>
    </source>
</evidence>
<reference evidence="7" key="1">
    <citation type="submission" date="2020-10" db="EMBL/GenBank/DDBJ databases">
        <authorList>
            <person name="Gilroy R."/>
        </authorList>
    </citation>
    <scope>NUCLEOTIDE SEQUENCE</scope>
    <source>
        <strain evidence="7">9366</strain>
    </source>
</reference>
<feature type="transmembrane region" description="Helical" evidence="6">
    <location>
        <begin position="6"/>
        <end position="22"/>
    </location>
</feature>
<feature type="transmembrane region" description="Helical" evidence="6">
    <location>
        <begin position="34"/>
        <end position="51"/>
    </location>
</feature>
<keyword evidence="4 6" id="KW-1133">Transmembrane helix</keyword>
<dbReference type="AlphaFoldDB" id="A0A9D1MLE7"/>
<reference evidence="7" key="2">
    <citation type="journal article" date="2021" name="PeerJ">
        <title>Extensive microbial diversity within the chicken gut microbiome revealed by metagenomics and culture.</title>
        <authorList>
            <person name="Gilroy R."/>
            <person name="Ravi A."/>
            <person name="Getino M."/>
            <person name="Pursley I."/>
            <person name="Horton D.L."/>
            <person name="Alikhan N.F."/>
            <person name="Baker D."/>
            <person name="Gharbi K."/>
            <person name="Hall N."/>
            <person name="Watson M."/>
            <person name="Adriaenssens E.M."/>
            <person name="Foster-Nyarko E."/>
            <person name="Jarju S."/>
            <person name="Secka A."/>
            <person name="Antonio M."/>
            <person name="Oren A."/>
            <person name="Chaudhuri R.R."/>
            <person name="La Ragione R."/>
            <person name="Hildebrand F."/>
            <person name="Pallen M.J."/>
        </authorList>
    </citation>
    <scope>NUCLEOTIDE SEQUENCE</scope>
    <source>
        <strain evidence="7">9366</strain>
    </source>
</reference>
<proteinExistence type="inferred from homology"/>
<feature type="transmembrane region" description="Helical" evidence="6">
    <location>
        <begin position="178"/>
        <end position="202"/>
    </location>
</feature>
<dbReference type="PANTHER" id="PTHR31885">
    <property type="entry name" value="GH04784P"/>
    <property type="match status" value="1"/>
</dbReference>
<organism evidence="7 8">
    <name type="scientific">Candidatus Caccalectryoclostridium excrementigallinarum</name>
    <dbReference type="NCBI Taxonomy" id="2840710"/>
    <lineage>
        <taxon>Bacteria</taxon>
        <taxon>Bacillati</taxon>
        <taxon>Bacillota</taxon>
        <taxon>Clostridia</taxon>
        <taxon>Christensenellales</taxon>
        <taxon>Christensenellaceae</taxon>
        <taxon>Christensenellaceae incertae sedis</taxon>
        <taxon>Candidatus Caccalectryoclostridium</taxon>
    </lineage>
</organism>
<evidence type="ECO:0000256" key="1">
    <source>
        <dbReference type="ARBA" id="ARBA00004141"/>
    </source>
</evidence>
<dbReference type="InterPro" id="IPR012506">
    <property type="entry name" value="TMEM86B-like"/>
</dbReference>
<feature type="transmembrane region" description="Helical" evidence="6">
    <location>
        <begin position="214"/>
        <end position="234"/>
    </location>
</feature>
<gene>
    <name evidence="7" type="ORF">IAB07_01040</name>
</gene>
<dbReference type="GO" id="GO:0016787">
    <property type="term" value="F:hydrolase activity"/>
    <property type="evidence" value="ECO:0007669"/>
    <property type="project" value="TreeGrafter"/>
</dbReference>
<feature type="transmembrane region" description="Helical" evidence="6">
    <location>
        <begin position="57"/>
        <end position="80"/>
    </location>
</feature>
<evidence type="ECO:0000313" key="7">
    <source>
        <dbReference type="EMBL" id="HIU62340.1"/>
    </source>
</evidence>
<accession>A0A9D1MLE7</accession>
<evidence type="ECO:0000256" key="2">
    <source>
        <dbReference type="ARBA" id="ARBA00007375"/>
    </source>
</evidence>
<dbReference type="PANTHER" id="PTHR31885:SF6">
    <property type="entry name" value="GH04784P"/>
    <property type="match status" value="1"/>
</dbReference>
<evidence type="ECO:0000256" key="6">
    <source>
        <dbReference type="SAM" id="Phobius"/>
    </source>
</evidence>
<feature type="transmembrane region" description="Helical" evidence="6">
    <location>
        <begin position="92"/>
        <end position="114"/>
    </location>
</feature>
<evidence type="ECO:0008006" key="9">
    <source>
        <dbReference type="Google" id="ProtNLM"/>
    </source>
</evidence>
<feature type="transmembrane region" description="Helical" evidence="6">
    <location>
        <begin position="151"/>
        <end position="172"/>
    </location>
</feature>
<evidence type="ECO:0000313" key="8">
    <source>
        <dbReference type="Proteomes" id="UP000824145"/>
    </source>
</evidence>
<protein>
    <recommendedName>
        <fullName evidence="9">Lysoplasmalogenase</fullName>
    </recommendedName>
</protein>
<sequence length="235" mass="25486">METAAYIFSGVCALFALMKAYYGANRQYYKELSLKTMASLAFIAVGIFSLLSNESAIGVYGLFILVGGVLGLVGDLFLGVDSLFKDTKEASFVHAWGVVCFLLGHVAYSIAMLTRFEFKLWLIPVVFIMPLCYVVVGLTKTKIFQNKFNGIFMTVYFAALGLGVTAGINAVIVSAGSAVSIMLLVAAVLFVVSDCVLGFTAFSNKRVIPTSVKAWVVPITYYAAQLLYMTTMILL</sequence>
<keyword evidence="3 6" id="KW-0812">Transmembrane</keyword>
<comment type="similarity">
    <text evidence="2">Belongs to the TMEM86 family.</text>
</comment>
<evidence type="ECO:0000256" key="3">
    <source>
        <dbReference type="ARBA" id="ARBA00022692"/>
    </source>
</evidence>
<dbReference type="GO" id="GO:0016020">
    <property type="term" value="C:membrane"/>
    <property type="evidence" value="ECO:0007669"/>
    <property type="project" value="UniProtKB-SubCell"/>
</dbReference>
<comment type="subcellular location">
    <subcellularLocation>
        <location evidence="1">Membrane</location>
        <topology evidence="1">Multi-pass membrane protein</topology>
    </subcellularLocation>
</comment>
<feature type="transmembrane region" description="Helical" evidence="6">
    <location>
        <begin position="120"/>
        <end position="139"/>
    </location>
</feature>